<evidence type="ECO:0000256" key="6">
    <source>
        <dbReference type="SAM" id="Phobius"/>
    </source>
</evidence>
<evidence type="ECO:0000259" key="7">
    <source>
        <dbReference type="Pfam" id="PF03151"/>
    </source>
</evidence>
<dbReference type="GO" id="GO:0016020">
    <property type="term" value="C:membrane"/>
    <property type="evidence" value="ECO:0007669"/>
    <property type="project" value="UniProtKB-SubCell"/>
</dbReference>
<organism evidence="8 9">
    <name type="scientific">Cyclotella atomus</name>
    <dbReference type="NCBI Taxonomy" id="382360"/>
    <lineage>
        <taxon>Eukaryota</taxon>
        <taxon>Sar</taxon>
        <taxon>Stramenopiles</taxon>
        <taxon>Ochrophyta</taxon>
        <taxon>Bacillariophyta</taxon>
        <taxon>Coscinodiscophyceae</taxon>
        <taxon>Thalassiosirophycidae</taxon>
        <taxon>Stephanodiscales</taxon>
        <taxon>Stephanodiscaceae</taxon>
        <taxon>Cyclotella</taxon>
    </lineage>
</organism>
<proteinExistence type="predicted"/>
<dbReference type="Proteomes" id="UP001530400">
    <property type="component" value="Unassembled WGS sequence"/>
</dbReference>
<dbReference type="InterPro" id="IPR050186">
    <property type="entry name" value="TPT_transporter"/>
</dbReference>
<keyword evidence="2 6" id="KW-0812">Transmembrane</keyword>
<comment type="subcellular location">
    <subcellularLocation>
        <location evidence="1">Membrane</location>
        <topology evidence="1">Multi-pass membrane protein</topology>
    </subcellularLocation>
</comment>
<feature type="transmembrane region" description="Helical" evidence="6">
    <location>
        <begin position="420"/>
        <end position="443"/>
    </location>
</feature>
<feature type="compositionally biased region" description="Low complexity" evidence="5">
    <location>
        <begin position="63"/>
        <end position="79"/>
    </location>
</feature>
<feature type="region of interest" description="Disordered" evidence="5">
    <location>
        <begin position="500"/>
        <end position="535"/>
    </location>
</feature>
<feature type="transmembrane region" description="Helical" evidence="6">
    <location>
        <begin position="388"/>
        <end position="408"/>
    </location>
</feature>
<feature type="transmembrane region" description="Helical" evidence="6">
    <location>
        <begin position="121"/>
        <end position="143"/>
    </location>
</feature>
<evidence type="ECO:0000256" key="2">
    <source>
        <dbReference type="ARBA" id="ARBA00022692"/>
    </source>
</evidence>
<feature type="domain" description="Sugar phosphate transporter" evidence="7">
    <location>
        <begin position="255"/>
        <end position="492"/>
    </location>
</feature>
<evidence type="ECO:0000256" key="3">
    <source>
        <dbReference type="ARBA" id="ARBA00022989"/>
    </source>
</evidence>
<keyword evidence="9" id="KW-1185">Reference proteome</keyword>
<feature type="transmembrane region" description="Helical" evidence="6">
    <location>
        <begin position="155"/>
        <end position="175"/>
    </location>
</feature>
<dbReference type="Pfam" id="PF03151">
    <property type="entry name" value="TPT"/>
    <property type="match status" value="1"/>
</dbReference>
<name>A0ABD3NGY0_9STRA</name>
<feature type="transmembrane region" description="Helical" evidence="6">
    <location>
        <begin position="455"/>
        <end position="473"/>
    </location>
</feature>
<reference evidence="8 9" key="1">
    <citation type="submission" date="2024-10" db="EMBL/GenBank/DDBJ databases">
        <title>Updated reference genomes for cyclostephanoid diatoms.</title>
        <authorList>
            <person name="Roberts W.R."/>
            <person name="Alverson A.J."/>
        </authorList>
    </citation>
    <scope>NUCLEOTIDE SEQUENCE [LARGE SCALE GENOMIC DNA]</scope>
    <source>
        <strain evidence="8 9">AJA010-31</strain>
    </source>
</reference>
<dbReference type="SUPFAM" id="SSF103481">
    <property type="entry name" value="Multidrug resistance efflux transporter EmrE"/>
    <property type="match status" value="1"/>
</dbReference>
<sequence length="535" mass="57893">MTANETIHRPRSKFRLPSPIEKDGRSSRVNPASGDGISSQSSLLRPPPRFNAKDSGIPTGTDSNGMINSSRGNSISSNNVPGRPRRRPHPQATAFGSDTRVHPPIAEDAPSTKEHLTANQYNLPVSAAVLLWYLLGVVSISSSKVLLSTHGVPPLLLTLQQLIIGVTLLRTLLFFGDSINNNSSTGASTDGLRPIPMQNYSLVIEGCPSGEKCEIGQANQTGLCPGEIGIVSSIFAIILSKLKFGVDNQRPHVDLQLLSSAMYFTLGFLFTNYGFRSGSAAFVETIKAAEPITSASVAVAWGIEQLSKEEIGGLSGIVVGVIMSTVGQHAPKAETNNRQSTSMAFFIVMISNLCFSFRGLHQKLFRASPQGKASSVNDLNLQFRMQQIGVLLLIGPSVLGYGMWFVHIPITFNTGKILQYVPLALVNGIAFTSYNLASTYVLTRITVVHHAALNCIRRVFAVVVTSVVFGLSINALQLLGIATSVGGFFSFSHYKFKKGRKEKRRRDLRKKYGVVSSKKVGKGWSDEKKESDNVV</sequence>
<keyword evidence="3 6" id="KW-1133">Transmembrane helix</keyword>
<accession>A0ABD3NGY0</accession>
<comment type="caution">
    <text evidence="8">The sequence shown here is derived from an EMBL/GenBank/DDBJ whole genome shotgun (WGS) entry which is preliminary data.</text>
</comment>
<feature type="compositionally biased region" description="Basic residues" evidence="5">
    <location>
        <begin position="500"/>
        <end position="512"/>
    </location>
</feature>
<dbReference type="AlphaFoldDB" id="A0ABD3NGY0"/>
<evidence type="ECO:0000256" key="1">
    <source>
        <dbReference type="ARBA" id="ARBA00004141"/>
    </source>
</evidence>
<dbReference type="InterPro" id="IPR037185">
    <property type="entry name" value="EmrE-like"/>
</dbReference>
<feature type="compositionally biased region" description="Basic and acidic residues" evidence="5">
    <location>
        <begin position="524"/>
        <end position="535"/>
    </location>
</feature>
<protein>
    <recommendedName>
        <fullName evidence="7">Sugar phosphate transporter domain-containing protein</fullName>
    </recommendedName>
</protein>
<evidence type="ECO:0000313" key="8">
    <source>
        <dbReference type="EMBL" id="KAL3775123.1"/>
    </source>
</evidence>
<keyword evidence="4 6" id="KW-0472">Membrane</keyword>
<dbReference type="EMBL" id="JALLPJ020001166">
    <property type="protein sequence ID" value="KAL3775123.1"/>
    <property type="molecule type" value="Genomic_DNA"/>
</dbReference>
<feature type="region of interest" description="Disordered" evidence="5">
    <location>
        <begin position="1"/>
        <end position="107"/>
    </location>
</feature>
<evidence type="ECO:0000256" key="4">
    <source>
        <dbReference type="ARBA" id="ARBA00023136"/>
    </source>
</evidence>
<gene>
    <name evidence="8" type="ORF">ACHAWO_001946</name>
</gene>
<evidence type="ECO:0000256" key="5">
    <source>
        <dbReference type="SAM" id="MobiDB-lite"/>
    </source>
</evidence>
<dbReference type="PANTHER" id="PTHR11132">
    <property type="entry name" value="SOLUTE CARRIER FAMILY 35"/>
    <property type="match status" value="1"/>
</dbReference>
<dbReference type="InterPro" id="IPR004853">
    <property type="entry name" value="Sugar_P_trans_dom"/>
</dbReference>
<evidence type="ECO:0000313" key="9">
    <source>
        <dbReference type="Proteomes" id="UP001530400"/>
    </source>
</evidence>